<dbReference type="GO" id="GO:0030295">
    <property type="term" value="F:protein kinase activator activity"/>
    <property type="evidence" value="ECO:0007669"/>
    <property type="project" value="TreeGrafter"/>
</dbReference>
<evidence type="ECO:0000256" key="3">
    <source>
        <dbReference type="ARBA" id="ARBA00022553"/>
    </source>
</evidence>
<evidence type="ECO:0000256" key="6">
    <source>
        <dbReference type="ARBA" id="ARBA00023136"/>
    </source>
</evidence>
<dbReference type="GO" id="GO:0006355">
    <property type="term" value="P:regulation of DNA-templated transcription"/>
    <property type="evidence" value="ECO:0007669"/>
    <property type="project" value="InterPro"/>
</dbReference>
<evidence type="ECO:0000256" key="5">
    <source>
        <dbReference type="ARBA" id="ARBA00022777"/>
    </source>
</evidence>
<dbReference type="Gene3D" id="3.30.565.10">
    <property type="entry name" value="Histidine kinase-like ATPase, C-terminal domain"/>
    <property type="match status" value="1"/>
</dbReference>
<dbReference type="RefSeq" id="WP_187737835.1">
    <property type="nucleotide sequence ID" value="NZ_CP060790.1"/>
</dbReference>
<reference evidence="10 11" key="1">
    <citation type="submission" date="2020-08" db="EMBL/GenBank/DDBJ databases">
        <title>Genome sequence of Acidovorax monticola KACC 19171T.</title>
        <authorList>
            <person name="Hyun D.-W."/>
            <person name="Bae J.-W."/>
        </authorList>
    </citation>
    <scope>NUCLEOTIDE SEQUENCE [LARGE SCALE GENOMIC DNA]</scope>
    <source>
        <strain evidence="10 11">KACC 19171</strain>
    </source>
</reference>
<dbReference type="SMART" id="SM00091">
    <property type="entry name" value="PAS"/>
    <property type="match status" value="2"/>
</dbReference>
<dbReference type="Pfam" id="PF00512">
    <property type="entry name" value="HisKA"/>
    <property type="match status" value="1"/>
</dbReference>
<dbReference type="EC" id="2.7.13.3" evidence="2"/>
<dbReference type="InterPro" id="IPR005467">
    <property type="entry name" value="His_kinase_dom"/>
</dbReference>
<dbReference type="PANTHER" id="PTHR42878:SF15">
    <property type="entry name" value="BACTERIOPHYTOCHROME"/>
    <property type="match status" value="1"/>
</dbReference>
<name>A0A7H0HJY9_9BURK</name>
<keyword evidence="6" id="KW-0472">Membrane</keyword>
<dbReference type="InterPro" id="IPR003594">
    <property type="entry name" value="HATPase_dom"/>
</dbReference>
<evidence type="ECO:0000256" key="1">
    <source>
        <dbReference type="ARBA" id="ARBA00000085"/>
    </source>
</evidence>
<dbReference type="CDD" id="cd00130">
    <property type="entry name" value="PAS"/>
    <property type="match status" value="2"/>
</dbReference>
<keyword evidence="4" id="KW-0808">Transferase</keyword>
<dbReference type="GO" id="GO:0007234">
    <property type="term" value="P:osmosensory signaling via phosphorelay pathway"/>
    <property type="evidence" value="ECO:0007669"/>
    <property type="project" value="TreeGrafter"/>
</dbReference>
<dbReference type="SMART" id="SM00387">
    <property type="entry name" value="HATPase_c"/>
    <property type="match status" value="1"/>
</dbReference>
<dbReference type="CDD" id="cd00082">
    <property type="entry name" value="HisKA"/>
    <property type="match status" value="1"/>
</dbReference>
<dbReference type="SMART" id="SM00388">
    <property type="entry name" value="HisKA"/>
    <property type="match status" value="1"/>
</dbReference>
<keyword evidence="11" id="KW-1185">Reference proteome</keyword>
<evidence type="ECO:0000256" key="4">
    <source>
        <dbReference type="ARBA" id="ARBA00022679"/>
    </source>
</evidence>
<dbReference type="InterPro" id="IPR036097">
    <property type="entry name" value="HisK_dim/P_sf"/>
</dbReference>
<dbReference type="EMBL" id="CP060790">
    <property type="protein sequence ID" value="QNP60855.1"/>
    <property type="molecule type" value="Genomic_DNA"/>
</dbReference>
<dbReference type="PRINTS" id="PR00344">
    <property type="entry name" value="BCTRLSENSOR"/>
</dbReference>
<dbReference type="KEGG" id="amon:H9L24_08895"/>
<organism evidence="10 11">
    <name type="scientific">Paenacidovorax monticola</name>
    <dbReference type="NCBI Taxonomy" id="1926868"/>
    <lineage>
        <taxon>Bacteria</taxon>
        <taxon>Pseudomonadati</taxon>
        <taxon>Pseudomonadota</taxon>
        <taxon>Betaproteobacteria</taxon>
        <taxon>Burkholderiales</taxon>
        <taxon>Comamonadaceae</taxon>
        <taxon>Paenacidovorax</taxon>
    </lineage>
</organism>
<sequence length="486" mass="53503">MAFLQSLELGALVQVLQDAPVGALVVERSKPVVLYANRSLESMLGYESQGLRQVPLTNLIPQQARSRHDEWMRAYFQDPHARPMGGTQTLYALHRDGQTVPVEIALAPQIVDGRPCVVAYVSNISSVARLQRRLERVLSVLPLGVLIVDEGGTIRECNPALEEQFGYAVGSLVGQSLEKLLPQRLHAVHKEHVAGYQRDPTPRRMGVGRDLTALHRTGVEFPVEVALSSVDTEEGRQLIAVVSDITARKGAEDTLRQINAQLEEFTYVASHDLRSPLRGIADLFTWIKEDIPAEQMTPSIAQNLERVQVRIERCERMIDDLLDYARAGQRDSKTAMVDLGELVEEIAGTIQVPQGFEIVRRLDAAPFQGHRTPLGICLRNLLDNAIKHHGGEQGRIAVSAADLGRFLVLSVEDDGQGIPESAYQRVFKLFHRATAASQGHGVGLALTRRIVNAHGGSIVLERSAGLGGACFRIHWPRVAMKGVQDD</sequence>
<dbReference type="GO" id="GO:0000155">
    <property type="term" value="F:phosphorelay sensor kinase activity"/>
    <property type="evidence" value="ECO:0007669"/>
    <property type="project" value="InterPro"/>
</dbReference>
<feature type="domain" description="PAS" evidence="8">
    <location>
        <begin position="130"/>
        <end position="183"/>
    </location>
</feature>
<proteinExistence type="predicted"/>
<dbReference type="InterPro" id="IPR036890">
    <property type="entry name" value="HATPase_C_sf"/>
</dbReference>
<evidence type="ECO:0000259" key="9">
    <source>
        <dbReference type="PROSITE" id="PS50113"/>
    </source>
</evidence>
<keyword evidence="3" id="KW-0597">Phosphoprotein</keyword>
<dbReference type="PANTHER" id="PTHR42878">
    <property type="entry name" value="TWO-COMPONENT HISTIDINE KINASE"/>
    <property type="match status" value="1"/>
</dbReference>
<dbReference type="GO" id="GO:0000156">
    <property type="term" value="F:phosphorelay response regulator activity"/>
    <property type="evidence" value="ECO:0007669"/>
    <property type="project" value="TreeGrafter"/>
</dbReference>
<dbReference type="Pfam" id="PF00989">
    <property type="entry name" value="PAS"/>
    <property type="match status" value="1"/>
</dbReference>
<evidence type="ECO:0000313" key="11">
    <source>
        <dbReference type="Proteomes" id="UP000516057"/>
    </source>
</evidence>
<dbReference type="SUPFAM" id="SSF55785">
    <property type="entry name" value="PYP-like sensor domain (PAS domain)"/>
    <property type="match status" value="2"/>
</dbReference>
<dbReference type="InterPro" id="IPR000014">
    <property type="entry name" value="PAS"/>
</dbReference>
<accession>A0A7H0HJY9</accession>
<gene>
    <name evidence="10" type="ORF">H9L24_08895</name>
</gene>
<dbReference type="SUPFAM" id="SSF55874">
    <property type="entry name" value="ATPase domain of HSP90 chaperone/DNA topoisomerase II/histidine kinase"/>
    <property type="match status" value="1"/>
</dbReference>
<evidence type="ECO:0000313" key="10">
    <source>
        <dbReference type="EMBL" id="QNP60855.1"/>
    </source>
</evidence>
<dbReference type="Pfam" id="PF13426">
    <property type="entry name" value="PAS_9"/>
    <property type="match status" value="1"/>
</dbReference>
<dbReference type="Gene3D" id="3.30.450.20">
    <property type="entry name" value="PAS domain"/>
    <property type="match status" value="2"/>
</dbReference>
<dbReference type="InterPro" id="IPR050351">
    <property type="entry name" value="BphY/WalK/GraS-like"/>
</dbReference>
<dbReference type="Gene3D" id="1.10.287.130">
    <property type="match status" value="1"/>
</dbReference>
<protein>
    <recommendedName>
        <fullName evidence="2">histidine kinase</fullName>
        <ecNumber evidence="2">2.7.13.3</ecNumber>
    </recommendedName>
</protein>
<dbReference type="NCBIfam" id="TIGR00229">
    <property type="entry name" value="sensory_box"/>
    <property type="match status" value="2"/>
</dbReference>
<evidence type="ECO:0000259" key="7">
    <source>
        <dbReference type="PROSITE" id="PS50109"/>
    </source>
</evidence>
<dbReference type="AlphaFoldDB" id="A0A7H0HJY9"/>
<dbReference type="InterPro" id="IPR013767">
    <property type="entry name" value="PAS_fold"/>
</dbReference>
<dbReference type="PROSITE" id="PS50109">
    <property type="entry name" value="HIS_KIN"/>
    <property type="match status" value="1"/>
</dbReference>
<dbReference type="CDD" id="cd00075">
    <property type="entry name" value="HATPase"/>
    <property type="match status" value="1"/>
</dbReference>
<keyword evidence="5" id="KW-0418">Kinase</keyword>
<dbReference type="InterPro" id="IPR035965">
    <property type="entry name" value="PAS-like_dom_sf"/>
</dbReference>
<dbReference type="InterPro" id="IPR000700">
    <property type="entry name" value="PAS-assoc_C"/>
</dbReference>
<dbReference type="GO" id="GO:0016020">
    <property type="term" value="C:membrane"/>
    <property type="evidence" value="ECO:0007669"/>
    <property type="project" value="UniProtKB-SubCell"/>
</dbReference>
<dbReference type="InterPro" id="IPR004358">
    <property type="entry name" value="Sig_transdc_His_kin-like_C"/>
</dbReference>
<dbReference type="SUPFAM" id="SSF47384">
    <property type="entry name" value="Homodimeric domain of signal transducing histidine kinase"/>
    <property type="match status" value="1"/>
</dbReference>
<feature type="domain" description="Histidine kinase" evidence="7">
    <location>
        <begin position="268"/>
        <end position="479"/>
    </location>
</feature>
<dbReference type="Pfam" id="PF02518">
    <property type="entry name" value="HATPase_c"/>
    <property type="match status" value="1"/>
</dbReference>
<dbReference type="PROSITE" id="PS50112">
    <property type="entry name" value="PAS"/>
    <property type="match status" value="1"/>
</dbReference>
<dbReference type="Proteomes" id="UP000516057">
    <property type="component" value="Chromosome"/>
</dbReference>
<dbReference type="InterPro" id="IPR003661">
    <property type="entry name" value="HisK_dim/P_dom"/>
</dbReference>
<evidence type="ECO:0000256" key="2">
    <source>
        <dbReference type="ARBA" id="ARBA00012438"/>
    </source>
</evidence>
<comment type="catalytic activity">
    <reaction evidence="1">
        <text>ATP + protein L-histidine = ADP + protein N-phospho-L-histidine.</text>
        <dbReference type="EC" id="2.7.13.3"/>
    </reaction>
</comment>
<dbReference type="PROSITE" id="PS50113">
    <property type="entry name" value="PAC"/>
    <property type="match status" value="1"/>
</dbReference>
<feature type="domain" description="PAC" evidence="9">
    <location>
        <begin position="207"/>
        <end position="257"/>
    </location>
</feature>
<evidence type="ECO:0000259" key="8">
    <source>
        <dbReference type="PROSITE" id="PS50112"/>
    </source>
</evidence>